<evidence type="ECO:0000259" key="1">
    <source>
        <dbReference type="Pfam" id="PF13358"/>
    </source>
</evidence>
<dbReference type="Pfam" id="PF13358">
    <property type="entry name" value="DDE_3"/>
    <property type="match status" value="1"/>
</dbReference>
<dbReference type="AlphaFoldDB" id="A0A225DHH2"/>
<dbReference type="Proteomes" id="UP000214646">
    <property type="component" value="Unassembled WGS sequence"/>
</dbReference>
<accession>A0A225DHH2</accession>
<feature type="domain" description="Tc1-like transposase DDE" evidence="1">
    <location>
        <begin position="39"/>
        <end position="192"/>
    </location>
</feature>
<dbReference type="EMBL" id="NIDE01000011">
    <property type="protein sequence ID" value="OWK39112.1"/>
    <property type="molecule type" value="Genomic_DNA"/>
</dbReference>
<dbReference type="InterPro" id="IPR038717">
    <property type="entry name" value="Tc1-like_DDE_dom"/>
</dbReference>
<dbReference type="NCBIfam" id="NF033545">
    <property type="entry name" value="transpos_IS630"/>
    <property type="match status" value="1"/>
</dbReference>
<dbReference type="InterPro" id="IPR047655">
    <property type="entry name" value="Transpos_IS630-like"/>
</dbReference>
<evidence type="ECO:0000313" key="3">
    <source>
        <dbReference type="EMBL" id="OWK39114.1"/>
    </source>
</evidence>
<evidence type="ECO:0000313" key="2">
    <source>
        <dbReference type="EMBL" id="OWK39112.1"/>
    </source>
</evidence>
<proteinExistence type="predicted"/>
<organism evidence="3 4">
    <name type="scientific">Fimbriiglobus ruber</name>
    <dbReference type="NCBI Taxonomy" id="1908690"/>
    <lineage>
        <taxon>Bacteria</taxon>
        <taxon>Pseudomonadati</taxon>
        <taxon>Planctomycetota</taxon>
        <taxon>Planctomycetia</taxon>
        <taxon>Gemmatales</taxon>
        <taxon>Gemmataceae</taxon>
        <taxon>Fimbriiglobus</taxon>
    </lineage>
</organism>
<sequence length="229" mass="26522">MTKRKIEYWVIPPGADGEFVANMEEVLETYEKAYDPDCPVVCMDEQPVQLIGETRVPIPATKEHPERVDYEYERKGTASIFMFAEPLSGFRQATARPRRTKDDWAHEVAHLLDSGYAGVNRITLVCDNLNTHTKGAFYEAFPPDRARDYVRRIDFVYTPKHGSWLNVAECELSCMTSQCLKDRRIGDLETLQTEIAAWSTRVNEKQRAVDWQFTIEKARVKLKRLYPKI</sequence>
<keyword evidence="4" id="KW-1185">Reference proteome</keyword>
<dbReference type="EMBL" id="NIDE01000011">
    <property type="protein sequence ID" value="OWK39114.1"/>
    <property type="molecule type" value="Genomic_DNA"/>
</dbReference>
<name>A0A225DHH2_9BACT</name>
<evidence type="ECO:0000313" key="4">
    <source>
        <dbReference type="Proteomes" id="UP000214646"/>
    </source>
</evidence>
<reference evidence="3" key="2">
    <citation type="journal article" date="2018" name="Appl. Environ. Microbiol.">
        <title>Genome Analysis of Fimbriiglobus ruber SP5(T), a Planctomycete with Confirmed Chitinolytic Capability.</title>
        <authorList>
            <person name="Ravin N.V."/>
            <person name="Rakitin A.L."/>
            <person name="Ivanova A.A."/>
            <person name="Beletsky A.V."/>
            <person name="Kulichevskaya I.S."/>
            <person name="Mardanov A.V."/>
            <person name="Dedysh S.N."/>
        </authorList>
    </citation>
    <scope>NUCLEOTIDE SEQUENCE</scope>
    <source>
        <strain evidence="3">SP5</strain>
    </source>
</reference>
<comment type="caution">
    <text evidence="3">The sequence shown here is derived from an EMBL/GenBank/DDBJ whole genome shotgun (WGS) entry which is preliminary data.</text>
</comment>
<protein>
    <submittedName>
        <fullName evidence="3">Mobile element protein</fullName>
    </submittedName>
</protein>
<gene>
    <name evidence="2" type="ORF">FRUB_06194</name>
    <name evidence="3" type="ORF">FRUB_06196</name>
</gene>
<dbReference type="OrthoDB" id="269226at2"/>
<reference evidence="4" key="1">
    <citation type="submission" date="2017-06" db="EMBL/GenBank/DDBJ databases">
        <title>Genome analysis of Fimbriiglobus ruber SP5, the first member of the order Planctomycetales with confirmed chitinolytic capability.</title>
        <authorList>
            <person name="Ravin N.V."/>
            <person name="Rakitin A.L."/>
            <person name="Ivanova A.A."/>
            <person name="Beletsky A.V."/>
            <person name="Kulichevskaya I.S."/>
            <person name="Mardanov A.V."/>
            <person name="Dedysh S.N."/>
        </authorList>
    </citation>
    <scope>NUCLEOTIDE SEQUENCE [LARGE SCALE GENOMIC DNA]</scope>
    <source>
        <strain evidence="4">SP5</strain>
    </source>
</reference>